<evidence type="ECO:0000256" key="5">
    <source>
        <dbReference type="ARBA" id="ARBA00049660"/>
    </source>
</evidence>
<dbReference type="Pfam" id="PF01226">
    <property type="entry name" value="Form_Nir_trans"/>
    <property type="match status" value="1"/>
</dbReference>
<dbReference type="Proteomes" id="UP000193827">
    <property type="component" value="Unassembled WGS sequence"/>
</dbReference>
<proteinExistence type="inferred from homology"/>
<keyword evidence="4 6" id="KW-0472">Membrane</keyword>
<reference evidence="7 8" key="1">
    <citation type="submission" date="2017-03" db="EMBL/GenBank/DDBJ databases">
        <authorList>
            <person name="Afonso C.L."/>
            <person name="Miller P.J."/>
            <person name="Scott M.A."/>
            <person name="Spackman E."/>
            <person name="Goraichik I."/>
            <person name="Dimitrov K.M."/>
            <person name="Suarez D.L."/>
            <person name="Swayne D.E."/>
        </authorList>
    </citation>
    <scope>NUCLEOTIDE SEQUENCE [LARGE SCALE GENOMIC DNA]</scope>
    <source>
        <strain evidence="7 8">CECT 8287</strain>
    </source>
</reference>
<evidence type="ECO:0000313" key="7">
    <source>
        <dbReference type="EMBL" id="SLN52960.1"/>
    </source>
</evidence>
<evidence type="ECO:0000256" key="2">
    <source>
        <dbReference type="ARBA" id="ARBA00022692"/>
    </source>
</evidence>
<dbReference type="PANTHER" id="PTHR30520">
    <property type="entry name" value="FORMATE TRANSPORTER-RELATED"/>
    <property type="match status" value="1"/>
</dbReference>
<dbReference type="Gene3D" id="1.20.1080.10">
    <property type="entry name" value="Glycerol uptake facilitator protein"/>
    <property type="match status" value="1"/>
</dbReference>
<dbReference type="EMBL" id="FWFL01000007">
    <property type="protein sequence ID" value="SLN52960.1"/>
    <property type="molecule type" value="Genomic_DNA"/>
</dbReference>
<organism evidence="7 8">
    <name type="scientific">Roseovarius litorisediminis</name>
    <dbReference type="NCBI Taxonomy" id="1312363"/>
    <lineage>
        <taxon>Bacteria</taxon>
        <taxon>Pseudomonadati</taxon>
        <taxon>Pseudomonadota</taxon>
        <taxon>Alphaproteobacteria</taxon>
        <taxon>Rhodobacterales</taxon>
        <taxon>Roseobacteraceae</taxon>
        <taxon>Roseovarius</taxon>
    </lineage>
</organism>
<dbReference type="InterPro" id="IPR023271">
    <property type="entry name" value="Aquaporin-like"/>
</dbReference>
<keyword evidence="8" id="KW-1185">Reference proteome</keyword>
<keyword evidence="3 6" id="KW-1133">Transmembrane helix</keyword>
<dbReference type="GO" id="GO:0015499">
    <property type="term" value="F:formate transmembrane transporter activity"/>
    <property type="evidence" value="ECO:0007669"/>
    <property type="project" value="TreeGrafter"/>
</dbReference>
<feature type="transmembrane region" description="Helical" evidence="6">
    <location>
        <begin position="205"/>
        <end position="226"/>
    </location>
</feature>
<feature type="transmembrane region" description="Helical" evidence="6">
    <location>
        <begin position="82"/>
        <end position="108"/>
    </location>
</feature>
<comment type="similarity">
    <text evidence="5">Belongs to the FNT transporter (TC 1.A.16) family.</text>
</comment>
<dbReference type="PROSITE" id="PS01005">
    <property type="entry name" value="FORMATE_NITRITE_TP_1"/>
    <property type="match status" value="1"/>
</dbReference>
<evidence type="ECO:0000313" key="8">
    <source>
        <dbReference type="Proteomes" id="UP000193827"/>
    </source>
</evidence>
<protein>
    <submittedName>
        <fullName evidence="7">Putative formate transporter 1</fullName>
    </submittedName>
</protein>
<name>A0A1Y5T110_9RHOB</name>
<keyword evidence="2 6" id="KW-0812">Transmembrane</keyword>
<dbReference type="PANTHER" id="PTHR30520:SF6">
    <property type="entry name" value="FORMATE_NITRATE FAMILY TRANSPORTER (EUROFUNG)"/>
    <property type="match status" value="1"/>
</dbReference>
<gene>
    <name evidence="7" type="primary">focA</name>
    <name evidence="7" type="ORF">PEL8287_02824</name>
</gene>
<evidence type="ECO:0000256" key="1">
    <source>
        <dbReference type="ARBA" id="ARBA00004141"/>
    </source>
</evidence>
<comment type="subcellular location">
    <subcellularLocation>
        <location evidence="1">Membrane</location>
        <topology evidence="1">Multi-pass membrane protein</topology>
    </subcellularLocation>
</comment>
<dbReference type="InterPro" id="IPR024002">
    <property type="entry name" value="For/NO2_transpt_CS"/>
</dbReference>
<feature type="transmembrane region" description="Helical" evidence="6">
    <location>
        <begin position="246"/>
        <end position="268"/>
    </location>
</feature>
<feature type="transmembrane region" description="Helical" evidence="6">
    <location>
        <begin position="49"/>
        <end position="70"/>
    </location>
</feature>
<dbReference type="GO" id="GO:0005886">
    <property type="term" value="C:plasma membrane"/>
    <property type="evidence" value="ECO:0007669"/>
    <property type="project" value="TreeGrafter"/>
</dbReference>
<accession>A0A1Y5T110</accession>
<dbReference type="InterPro" id="IPR000292">
    <property type="entry name" value="For/NO2_transpt"/>
</dbReference>
<feature type="transmembrane region" description="Helical" evidence="6">
    <location>
        <begin position="174"/>
        <end position="193"/>
    </location>
</feature>
<evidence type="ECO:0000256" key="6">
    <source>
        <dbReference type="SAM" id="Phobius"/>
    </source>
</evidence>
<dbReference type="AlphaFoldDB" id="A0A1Y5T110"/>
<evidence type="ECO:0000256" key="3">
    <source>
        <dbReference type="ARBA" id="ARBA00022989"/>
    </source>
</evidence>
<sequence length="273" mass="27873">MLSDRKLRHPAAMRQPNPTGLDAYKPAEIAQLVETAGVAKAALPALQMLTLAILAGAFIGFGGAAYTMVMTGVDSAYGPARFLGGVVFSLGLILVIVGGAELFTGNALMTMAAVDRRVTVAALLRNWGLVYLGNAVGAVGLALAFGLTGLLDGPMGIMAARIADAKAALGPVEAFTRGALCNALVCLAVWLTFAARTAAGKILAILWPISGFVLLGLEHSVANMYLLPQGLLAGSTAPATALATNILWVTLGNVLGGAGGVALAYRLAYPDLR</sequence>
<feature type="transmembrane region" description="Helical" evidence="6">
    <location>
        <begin position="129"/>
        <end position="151"/>
    </location>
</feature>
<evidence type="ECO:0000256" key="4">
    <source>
        <dbReference type="ARBA" id="ARBA00023136"/>
    </source>
</evidence>